<dbReference type="InterPro" id="IPR036514">
    <property type="entry name" value="SGNH_hydro_sf"/>
</dbReference>
<evidence type="ECO:0000259" key="10">
    <source>
        <dbReference type="Pfam" id="PF19040"/>
    </source>
</evidence>
<comment type="subcellular location">
    <subcellularLocation>
        <location evidence="1">Cell membrane</location>
        <topology evidence="1">Multi-pass membrane protein</topology>
    </subcellularLocation>
</comment>
<keyword evidence="2" id="KW-1003">Cell membrane</keyword>
<evidence type="ECO:0000256" key="1">
    <source>
        <dbReference type="ARBA" id="ARBA00004651"/>
    </source>
</evidence>
<evidence type="ECO:0000256" key="3">
    <source>
        <dbReference type="ARBA" id="ARBA00022679"/>
    </source>
</evidence>
<evidence type="ECO:0000313" key="11">
    <source>
        <dbReference type="EMBL" id="MBF4176853.1"/>
    </source>
</evidence>
<feature type="transmembrane region" description="Helical" evidence="8">
    <location>
        <begin position="317"/>
        <end position="333"/>
    </location>
</feature>
<protein>
    <submittedName>
        <fullName evidence="11">Acyltransferase</fullName>
    </submittedName>
</protein>
<feature type="transmembrane region" description="Helical" evidence="8">
    <location>
        <begin position="248"/>
        <end position="266"/>
    </location>
</feature>
<dbReference type="GO" id="GO:0016746">
    <property type="term" value="F:acyltransferase activity"/>
    <property type="evidence" value="ECO:0007669"/>
    <property type="project" value="UniProtKB-KW"/>
</dbReference>
<dbReference type="Pfam" id="PF01757">
    <property type="entry name" value="Acyl_transf_3"/>
    <property type="match status" value="1"/>
</dbReference>
<feature type="transmembrane region" description="Helical" evidence="8">
    <location>
        <begin position="76"/>
        <end position="97"/>
    </location>
</feature>
<dbReference type="InterPro" id="IPR050879">
    <property type="entry name" value="Acyltransferase_3"/>
</dbReference>
<sequence length="650" mass="72683">MISIQKTYRGDVDGLRAIAVLGVILFHAGIGFPGGFVGVDVFFVISGFLITRNIANQLNKGSFSFPEFYARRALRLLPALFFTFALCIIFGGLLFSPTQLTDFANSLIFASLSISNIFFWLNTDYFSASALTKPLLHTWSLSVEEQFYLVWPLLMVLAFKLMPSKGLKALIFSILGIGLVASQASLSYIPSAAYFLTPFRAFEFAFGGLVALYPDNARMKDSAKSVGFLTGLALIIAPMLSYTESVPFPGFMAVPPCIGAAMAIKFGGDCRLGTILNNKPMRYIGLMSYSLYLIHWPVIVFYSYYISMELSWIDKTYVLLLTAIFSLITYYFVEKKLRFHGVSLNKIRLAVVYASFAFVSVLTILVGKNITTNDGWVWRIDSKYDTLAKDAARYQYEQYGGHGYGFGVVLGDKEKKTADAVMAGDSYANQYAYGFDKLFKESNKRVDTLFVHGCMISRDSVRAPGTGSNDKCDGQYQRLLDKLKGNNLPLIISHSWDTSIKVLNDRSSGKRLTFKDNEDYYRFVISQLHILRQNIGDRQLIVIGSLPRVGDQNGVVSCITRPEISISHCSENLKVRESEATSYKFNEELKKEISSWGNTTYIDPYPLFCHNGICDSIINNKIYYSDGGHLSLDGSEAFANYVKSELFKSI</sequence>
<dbReference type="RefSeq" id="WP_194512334.1">
    <property type="nucleotide sequence ID" value="NZ_JADIXP010000002.1"/>
</dbReference>
<name>A0ABD4K602_9ENTR</name>
<evidence type="ECO:0000259" key="9">
    <source>
        <dbReference type="Pfam" id="PF01757"/>
    </source>
</evidence>
<organism evidence="11 12">
    <name type="scientific">Lelliottia nimipressuralis</name>
    <dbReference type="NCBI Taxonomy" id="69220"/>
    <lineage>
        <taxon>Bacteria</taxon>
        <taxon>Pseudomonadati</taxon>
        <taxon>Pseudomonadota</taxon>
        <taxon>Gammaproteobacteria</taxon>
        <taxon>Enterobacterales</taxon>
        <taxon>Enterobacteriaceae</taxon>
        <taxon>Lelliottia</taxon>
    </lineage>
</organism>
<evidence type="ECO:0000313" key="12">
    <source>
        <dbReference type="Proteomes" id="UP000628560"/>
    </source>
</evidence>
<feature type="transmembrane region" description="Helical" evidence="8">
    <location>
        <begin position="169"/>
        <end position="186"/>
    </location>
</feature>
<evidence type="ECO:0000256" key="5">
    <source>
        <dbReference type="ARBA" id="ARBA00022989"/>
    </source>
</evidence>
<evidence type="ECO:0000256" key="8">
    <source>
        <dbReference type="SAM" id="Phobius"/>
    </source>
</evidence>
<feature type="transmembrane region" description="Helical" evidence="8">
    <location>
        <begin position="345"/>
        <end position="366"/>
    </location>
</feature>
<feature type="domain" description="Acyltransferase 3" evidence="9">
    <location>
        <begin position="11"/>
        <end position="327"/>
    </location>
</feature>
<feature type="transmembrane region" description="Helical" evidence="8">
    <location>
        <begin position="192"/>
        <end position="213"/>
    </location>
</feature>
<keyword evidence="3" id="KW-0808">Transferase</keyword>
<evidence type="ECO:0000256" key="7">
    <source>
        <dbReference type="ARBA" id="ARBA00023315"/>
    </source>
</evidence>
<keyword evidence="4 8" id="KW-0812">Transmembrane</keyword>
<dbReference type="PANTHER" id="PTHR23028:SF53">
    <property type="entry name" value="ACYL_TRANSF_3 DOMAIN-CONTAINING PROTEIN"/>
    <property type="match status" value="1"/>
</dbReference>
<reference evidence="11 12" key="1">
    <citation type="submission" date="2020-11" db="EMBL/GenBank/DDBJ databases">
        <title>Identification of Lelliottia nimipressuralis from Wound Infection by Whole Genome-Based Bacterial Identification.</title>
        <authorList>
            <person name="Navarathna D.H."/>
            <person name="Choi H."/>
            <person name="Jinadatha C."/>
            <person name="Chatterjee P."/>
            <person name="Hwang M."/>
        </authorList>
    </citation>
    <scope>NUCLEOTIDE SEQUENCE [LARGE SCALE GENOMIC DNA]</scope>
    <source>
        <strain evidence="11 12">DN2020</strain>
    </source>
</reference>
<feature type="transmembrane region" description="Helical" evidence="8">
    <location>
        <begin position="286"/>
        <end position="305"/>
    </location>
</feature>
<dbReference type="EMBL" id="JADIXP010000002">
    <property type="protein sequence ID" value="MBF4176853.1"/>
    <property type="molecule type" value="Genomic_DNA"/>
</dbReference>
<proteinExistence type="predicted"/>
<evidence type="ECO:0000256" key="2">
    <source>
        <dbReference type="ARBA" id="ARBA00022475"/>
    </source>
</evidence>
<feature type="transmembrane region" description="Helical" evidence="8">
    <location>
        <begin position="103"/>
        <end position="121"/>
    </location>
</feature>
<dbReference type="PANTHER" id="PTHR23028">
    <property type="entry name" value="ACETYLTRANSFERASE"/>
    <property type="match status" value="1"/>
</dbReference>
<accession>A0ABD4K602</accession>
<comment type="caution">
    <text evidence="11">The sequence shown here is derived from an EMBL/GenBank/DDBJ whole genome shotgun (WGS) entry which is preliminary data.</text>
</comment>
<dbReference type="Gene3D" id="3.40.50.1110">
    <property type="entry name" value="SGNH hydrolase"/>
    <property type="match status" value="1"/>
</dbReference>
<dbReference type="GO" id="GO:0016788">
    <property type="term" value="F:hydrolase activity, acting on ester bonds"/>
    <property type="evidence" value="ECO:0007669"/>
    <property type="project" value="UniProtKB-ARBA"/>
</dbReference>
<dbReference type="AlphaFoldDB" id="A0ABD4K602"/>
<dbReference type="InterPro" id="IPR043968">
    <property type="entry name" value="SGNH"/>
</dbReference>
<dbReference type="InterPro" id="IPR002656">
    <property type="entry name" value="Acyl_transf_3_dom"/>
</dbReference>
<feature type="domain" description="SGNH" evidence="10">
    <location>
        <begin position="410"/>
        <end position="640"/>
    </location>
</feature>
<dbReference type="Pfam" id="PF19040">
    <property type="entry name" value="SGNH"/>
    <property type="match status" value="1"/>
</dbReference>
<keyword evidence="5 8" id="KW-1133">Transmembrane helix</keyword>
<keyword evidence="7 11" id="KW-0012">Acyltransferase</keyword>
<evidence type="ECO:0000256" key="4">
    <source>
        <dbReference type="ARBA" id="ARBA00022692"/>
    </source>
</evidence>
<feature type="transmembrane region" description="Helical" evidence="8">
    <location>
        <begin position="12"/>
        <end position="30"/>
    </location>
</feature>
<dbReference type="GO" id="GO:0005886">
    <property type="term" value="C:plasma membrane"/>
    <property type="evidence" value="ECO:0007669"/>
    <property type="project" value="UniProtKB-SubCell"/>
</dbReference>
<evidence type="ECO:0000256" key="6">
    <source>
        <dbReference type="ARBA" id="ARBA00023136"/>
    </source>
</evidence>
<gene>
    <name evidence="11" type="ORF">ISP11_03155</name>
</gene>
<dbReference type="Proteomes" id="UP000628560">
    <property type="component" value="Unassembled WGS sequence"/>
</dbReference>
<feature type="transmembrane region" description="Helical" evidence="8">
    <location>
        <begin position="225"/>
        <end position="242"/>
    </location>
</feature>
<dbReference type="SUPFAM" id="SSF52266">
    <property type="entry name" value="SGNH hydrolase"/>
    <property type="match status" value="1"/>
</dbReference>
<keyword evidence="6 8" id="KW-0472">Membrane</keyword>